<accession>A0A0C9UPP7</accession>
<keyword evidence="2" id="KW-1185">Reference proteome</keyword>
<dbReference type="HOGENOM" id="CLU_037887_0_0_1"/>
<organism evidence="1 2">
    <name type="scientific">Sphaerobolus stellatus (strain SS14)</name>
    <dbReference type="NCBI Taxonomy" id="990650"/>
    <lineage>
        <taxon>Eukaryota</taxon>
        <taxon>Fungi</taxon>
        <taxon>Dikarya</taxon>
        <taxon>Basidiomycota</taxon>
        <taxon>Agaricomycotina</taxon>
        <taxon>Agaricomycetes</taxon>
        <taxon>Phallomycetidae</taxon>
        <taxon>Geastrales</taxon>
        <taxon>Sphaerobolaceae</taxon>
        <taxon>Sphaerobolus</taxon>
    </lineage>
</organism>
<evidence type="ECO:0000313" key="2">
    <source>
        <dbReference type="Proteomes" id="UP000054279"/>
    </source>
</evidence>
<dbReference type="Proteomes" id="UP000054279">
    <property type="component" value="Unassembled WGS sequence"/>
</dbReference>
<protein>
    <submittedName>
        <fullName evidence="1">Uncharacterized protein</fullName>
    </submittedName>
</protein>
<proteinExistence type="predicted"/>
<dbReference type="AlphaFoldDB" id="A0A0C9UPP7"/>
<name>A0A0C9UPP7_SPHS4</name>
<reference evidence="1 2" key="1">
    <citation type="submission" date="2014-06" db="EMBL/GenBank/DDBJ databases">
        <title>Evolutionary Origins and Diversification of the Mycorrhizal Mutualists.</title>
        <authorList>
            <consortium name="DOE Joint Genome Institute"/>
            <consortium name="Mycorrhizal Genomics Consortium"/>
            <person name="Kohler A."/>
            <person name="Kuo A."/>
            <person name="Nagy L.G."/>
            <person name="Floudas D."/>
            <person name="Copeland A."/>
            <person name="Barry K.W."/>
            <person name="Cichocki N."/>
            <person name="Veneault-Fourrey C."/>
            <person name="LaButti K."/>
            <person name="Lindquist E.A."/>
            <person name="Lipzen A."/>
            <person name="Lundell T."/>
            <person name="Morin E."/>
            <person name="Murat C."/>
            <person name="Riley R."/>
            <person name="Ohm R."/>
            <person name="Sun H."/>
            <person name="Tunlid A."/>
            <person name="Henrissat B."/>
            <person name="Grigoriev I.V."/>
            <person name="Hibbett D.S."/>
            <person name="Martin F."/>
        </authorList>
    </citation>
    <scope>NUCLEOTIDE SEQUENCE [LARGE SCALE GENOMIC DNA]</scope>
    <source>
        <strain evidence="1 2">SS14</strain>
    </source>
</reference>
<gene>
    <name evidence="1" type="ORF">M422DRAFT_271494</name>
</gene>
<dbReference type="EMBL" id="KN837338">
    <property type="protein sequence ID" value="KIJ27350.1"/>
    <property type="molecule type" value="Genomic_DNA"/>
</dbReference>
<sequence length="334" mass="35672">MHFYYQVHEDTGNFIVSSVVSFDGKLTTGEVVWVGGVGVSGNTGKAHNNDPIFSQGIITVSSNKVYTVNKERKTSLIGQPVYSGGEFPVSVAVSKKTGGIAVLNGGTINGISLFTQNESAGVALIPNTIRFLELNQTTPESVSTESVSQVLFKEDEIKLIAAVKGVSTSPASGLLAVWDLDSSKTGAPQTYTKIPISVSPFNFTLIPGKNSVLLSDSGVGYDIVDFTHSTSATYPIANRTNICWSAFSKKTGNTTILSSIITELGVDPKTTIKSSTVKQYSLSAGSILLDADIASILEMTIYTFWLSTTEPLMCSRYLDQATQSSFKNFHSAML</sequence>
<dbReference type="OrthoDB" id="10006285at2759"/>
<evidence type="ECO:0000313" key="1">
    <source>
        <dbReference type="EMBL" id="KIJ27350.1"/>
    </source>
</evidence>